<evidence type="ECO:0000313" key="2">
    <source>
        <dbReference type="EMBL" id="KAI9251001.1"/>
    </source>
</evidence>
<dbReference type="Pfam" id="PF12937">
    <property type="entry name" value="F-box-like"/>
    <property type="match status" value="1"/>
</dbReference>
<evidence type="ECO:0000259" key="1">
    <source>
        <dbReference type="PROSITE" id="PS50181"/>
    </source>
</evidence>
<dbReference type="SUPFAM" id="SSF81383">
    <property type="entry name" value="F-box domain"/>
    <property type="match status" value="1"/>
</dbReference>
<sequence>MTMTTHRQSKQGLQQPGSISSTRQYGLLGTLPYDVVTMVFAFLNQNDCLNCMALNREWYNLVPDCSKSVWKTVVFCGRDIHIQPHSRRAQCLGKHVRHIQLDMTLDEQEDIFYELVKKLLDWGCNEIESLGIVFFFPQKKIKMNGINNDLKR</sequence>
<dbReference type="AlphaFoldDB" id="A0AAD5JRI6"/>
<reference evidence="2" key="2">
    <citation type="submission" date="2023-02" db="EMBL/GenBank/DDBJ databases">
        <authorList>
            <consortium name="DOE Joint Genome Institute"/>
            <person name="Mondo S.J."/>
            <person name="Chang Y."/>
            <person name="Wang Y."/>
            <person name="Ahrendt S."/>
            <person name="Andreopoulos W."/>
            <person name="Barry K."/>
            <person name="Beard J."/>
            <person name="Benny G.L."/>
            <person name="Blankenship S."/>
            <person name="Bonito G."/>
            <person name="Cuomo C."/>
            <person name="Desiro A."/>
            <person name="Gervers K.A."/>
            <person name="Hundley H."/>
            <person name="Kuo A."/>
            <person name="LaButti K."/>
            <person name="Lang B.F."/>
            <person name="Lipzen A."/>
            <person name="O'Donnell K."/>
            <person name="Pangilinan J."/>
            <person name="Reynolds N."/>
            <person name="Sandor L."/>
            <person name="Smith M.W."/>
            <person name="Tsang A."/>
            <person name="Grigoriev I.V."/>
            <person name="Stajich J.E."/>
            <person name="Spatafora J.W."/>
        </authorList>
    </citation>
    <scope>NUCLEOTIDE SEQUENCE</scope>
    <source>
        <strain evidence="2">RSA 2281</strain>
    </source>
</reference>
<organism evidence="2 3">
    <name type="scientific">Phascolomyces articulosus</name>
    <dbReference type="NCBI Taxonomy" id="60185"/>
    <lineage>
        <taxon>Eukaryota</taxon>
        <taxon>Fungi</taxon>
        <taxon>Fungi incertae sedis</taxon>
        <taxon>Mucoromycota</taxon>
        <taxon>Mucoromycotina</taxon>
        <taxon>Mucoromycetes</taxon>
        <taxon>Mucorales</taxon>
        <taxon>Lichtheimiaceae</taxon>
        <taxon>Phascolomyces</taxon>
    </lineage>
</organism>
<dbReference type="PROSITE" id="PS50181">
    <property type="entry name" value="FBOX"/>
    <property type="match status" value="1"/>
</dbReference>
<proteinExistence type="predicted"/>
<dbReference type="Proteomes" id="UP001209540">
    <property type="component" value="Unassembled WGS sequence"/>
</dbReference>
<protein>
    <recommendedName>
        <fullName evidence="1">F-box domain-containing protein</fullName>
    </recommendedName>
</protein>
<name>A0AAD5JRI6_9FUNG</name>
<dbReference type="EMBL" id="JAIXMP010000031">
    <property type="protein sequence ID" value="KAI9251001.1"/>
    <property type="molecule type" value="Genomic_DNA"/>
</dbReference>
<gene>
    <name evidence="2" type="ORF">BDA99DRAFT_206414</name>
</gene>
<dbReference type="CDD" id="cd09917">
    <property type="entry name" value="F-box_SF"/>
    <property type="match status" value="1"/>
</dbReference>
<comment type="caution">
    <text evidence="2">The sequence shown here is derived from an EMBL/GenBank/DDBJ whole genome shotgun (WGS) entry which is preliminary data.</text>
</comment>
<keyword evidence="3" id="KW-1185">Reference proteome</keyword>
<feature type="domain" description="F-box" evidence="1">
    <location>
        <begin position="25"/>
        <end position="73"/>
    </location>
</feature>
<accession>A0AAD5JRI6</accession>
<reference evidence="2" key="1">
    <citation type="journal article" date="2022" name="IScience">
        <title>Evolution of zygomycete secretomes and the origins of terrestrial fungal ecologies.</title>
        <authorList>
            <person name="Chang Y."/>
            <person name="Wang Y."/>
            <person name="Mondo S."/>
            <person name="Ahrendt S."/>
            <person name="Andreopoulos W."/>
            <person name="Barry K."/>
            <person name="Beard J."/>
            <person name="Benny G.L."/>
            <person name="Blankenship S."/>
            <person name="Bonito G."/>
            <person name="Cuomo C."/>
            <person name="Desiro A."/>
            <person name="Gervers K.A."/>
            <person name="Hundley H."/>
            <person name="Kuo A."/>
            <person name="LaButti K."/>
            <person name="Lang B.F."/>
            <person name="Lipzen A."/>
            <person name="O'Donnell K."/>
            <person name="Pangilinan J."/>
            <person name="Reynolds N."/>
            <person name="Sandor L."/>
            <person name="Smith M.E."/>
            <person name="Tsang A."/>
            <person name="Grigoriev I.V."/>
            <person name="Stajich J.E."/>
            <person name="Spatafora J.W."/>
        </authorList>
    </citation>
    <scope>NUCLEOTIDE SEQUENCE</scope>
    <source>
        <strain evidence="2">RSA 2281</strain>
    </source>
</reference>
<dbReference type="InterPro" id="IPR001810">
    <property type="entry name" value="F-box_dom"/>
</dbReference>
<evidence type="ECO:0000313" key="3">
    <source>
        <dbReference type="Proteomes" id="UP001209540"/>
    </source>
</evidence>
<dbReference type="InterPro" id="IPR036047">
    <property type="entry name" value="F-box-like_dom_sf"/>
</dbReference>
<dbReference type="Gene3D" id="1.20.1280.50">
    <property type="match status" value="1"/>
</dbReference>